<protein>
    <recommendedName>
        <fullName evidence="3">DNA binding HTH domain-containing protein</fullName>
    </recommendedName>
</protein>
<organism evidence="1 2">
    <name type="scientific">Lentinula lateritia</name>
    <dbReference type="NCBI Taxonomy" id="40482"/>
    <lineage>
        <taxon>Eukaryota</taxon>
        <taxon>Fungi</taxon>
        <taxon>Dikarya</taxon>
        <taxon>Basidiomycota</taxon>
        <taxon>Agaricomycotina</taxon>
        <taxon>Agaricomycetes</taxon>
        <taxon>Agaricomycetidae</taxon>
        <taxon>Agaricales</taxon>
        <taxon>Marasmiineae</taxon>
        <taxon>Omphalotaceae</taxon>
        <taxon>Lentinula</taxon>
    </lineage>
</organism>
<gene>
    <name evidence="1" type="ORF">C8R41DRAFT_918181</name>
</gene>
<evidence type="ECO:0000313" key="2">
    <source>
        <dbReference type="Proteomes" id="UP001150217"/>
    </source>
</evidence>
<sequence length="302" mass="34466">MRQLLKFLFLPLSLIYALLSVFTFAPTITHSTNSSITLPNTDVLLNALRAHYEQFQVLLTQVYTHQTDTYLLQLLGEDLNEFGRTVKQYTNIFEPQELQILQNGVQLMVIDVRALHEQMMESSHQGRPEVIHHQHTGHRGRPRIEIDRDFLQWAYTQRTTSALAHFLGINRDTIRQRLLEYGIASPGQNPFPSASRTTSPNTLGLSEDDILDAQIPDPSHLPEHIRLEAASIPSTLGYLSHMSDEQLDSLLSSLRVYYSRAGIRMLDGMLRRLGHIIPICKTWVMFASSWEHFPAFPSIPSP</sequence>
<accession>A0ABQ8VKI2</accession>
<dbReference type="Proteomes" id="UP001150217">
    <property type="component" value="Unassembled WGS sequence"/>
</dbReference>
<dbReference type="EMBL" id="JANVFT010000025">
    <property type="protein sequence ID" value="KAJ4496911.1"/>
    <property type="molecule type" value="Genomic_DNA"/>
</dbReference>
<evidence type="ECO:0008006" key="3">
    <source>
        <dbReference type="Google" id="ProtNLM"/>
    </source>
</evidence>
<proteinExistence type="predicted"/>
<comment type="caution">
    <text evidence="1">The sequence shown here is derived from an EMBL/GenBank/DDBJ whole genome shotgun (WGS) entry which is preliminary data.</text>
</comment>
<evidence type="ECO:0000313" key="1">
    <source>
        <dbReference type="EMBL" id="KAJ4496911.1"/>
    </source>
</evidence>
<name>A0ABQ8VKI2_9AGAR</name>
<reference evidence="1" key="1">
    <citation type="submission" date="2022-08" db="EMBL/GenBank/DDBJ databases">
        <title>A Global Phylogenomic Analysis of the Shiitake Genus Lentinula.</title>
        <authorList>
            <consortium name="DOE Joint Genome Institute"/>
            <person name="Sierra-Patev S."/>
            <person name="Min B."/>
            <person name="Naranjo-Ortiz M."/>
            <person name="Looney B."/>
            <person name="Konkel Z."/>
            <person name="Slot J.C."/>
            <person name="Sakamoto Y."/>
            <person name="Steenwyk J.L."/>
            <person name="Rokas A."/>
            <person name="Carro J."/>
            <person name="Camarero S."/>
            <person name="Ferreira P."/>
            <person name="Molpeceres G."/>
            <person name="Ruiz-Duenas F.J."/>
            <person name="Serrano A."/>
            <person name="Henrissat B."/>
            <person name="Drula E."/>
            <person name="Hughes K.W."/>
            <person name="Mata J.L."/>
            <person name="Ishikawa N.K."/>
            <person name="Vargas-Isla R."/>
            <person name="Ushijima S."/>
            <person name="Smith C.A."/>
            <person name="Ahrendt S."/>
            <person name="Andreopoulos W."/>
            <person name="He G."/>
            <person name="Labutti K."/>
            <person name="Lipzen A."/>
            <person name="Ng V."/>
            <person name="Riley R."/>
            <person name="Sandor L."/>
            <person name="Barry K."/>
            <person name="Martinez A.T."/>
            <person name="Xiao Y."/>
            <person name="Gibbons J.G."/>
            <person name="Terashima K."/>
            <person name="Grigoriev I.V."/>
            <person name="Hibbett D.S."/>
        </authorList>
    </citation>
    <scope>NUCLEOTIDE SEQUENCE</scope>
    <source>
        <strain evidence="1">RHP3577 ss4</strain>
    </source>
</reference>
<keyword evidence="2" id="KW-1185">Reference proteome</keyword>